<organism evidence="2 3">
    <name type="scientific">Pseudaminobacter salicylatoxidans</name>
    <dbReference type="NCBI Taxonomy" id="93369"/>
    <lineage>
        <taxon>Bacteria</taxon>
        <taxon>Pseudomonadati</taxon>
        <taxon>Pseudomonadota</taxon>
        <taxon>Alphaproteobacteria</taxon>
        <taxon>Hyphomicrobiales</taxon>
        <taxon>Phyllobacteriaceae</taxon>
        <taxon>Pseudaminobacter</taxon>
    </lineage>
</organism>
<protein>
    <recommendedName>
        <fullName evidence="4">Secreted protein</fullName>
    </recommendedName>
</protein>
<proteinExistence type="predicted"/>
<keyword evidence="3" id="KW-1185">Reference proteome</keyword>
<sequence>MKTSLTAALLCASSAAFPVPCHADQDAGRLLNGVYHCEVYALGMFIHLGDIAIEGDSYRGPYRFGPPPEPHKYELSPEGEITWLGPLGGFTSGGNSIDVTQVTSNTGKAAAFDIIMREASGNYSAATCDRR</sequence>
<evidence type="ECO:0000313" key="2">
    <source>
        <dbReference type="EMBL" id="PWJ84230.1"/>
    </source>
</evidence>
<evidence type="ECO:0000313" key="3">
    <source>
        <dbReference type="Proteomes" id="UP000245396"/>
    </source>
</evidence>
<reference evidence="2 3" key="1">
    <citation type="submission" date="2018-05" db="EMBL/GenBank/DDBJ databases">
        <title>Genomic Encyclopedia of Type Strains, Phase IV (KMG-IV): sequencing the most valuable type-strain genomes for metagenomic binning, comparative biology and taxonomic classification.</title>
        <authorList>
            <person name="Goeker M."/>
        </authorList>
    </citation>
    <scope>NUCLEOTIDE SEQUENCE [LARGE SCALE GENOMIC DNA]</scope>
    <source>
        <strain evidence="2 3">DSM 6986</strain>
    </source>
</reference>
<feature type="signal peptide" evidence="1">
    <location>
        <begin position="1"/>
        <end position="23"/>
    </location>
</feature>
<dbReference type="RefSeq" id="WP_109612817.1">
    <property type="nucleotide sequence ID" value="NZ_QGGG01000006.1"/>
</dbReference>
<keyword evidence="1" id="KW-0732">Signal</keyword>
<dbReference type="EMBL" id="QGGG01000006">
    <property type="protein sequence ID" value="PWJ84230.1"/>
    <property type="molecule type" value="Genomic_DNA"/>
</dbReference>
<evidence type="ECO:0008006" key="4">
    <source>
        <dbReference type="Google" id="ProtNLM"/>
    </source>
</evidence>
<dbReference type="Proteomes" id="UP000245396">
    <property type="component" value="Unassembled WGS sequence"/>
</dbReference>
<feature type="chain" id="PRO_5016303483" description="Secreted protein" evidence="1">
    <location>
        <begin position="24"/>
        <end position="131"/>
    </location>
</feature>
<dbReference type="OrthoDB" id="9806497at2"/>
<accession>A0A316C3F0</accession>
<comment type="caution">
    <text evidence="2">The sequence shown here is derived from an EMBL/GenBank/DDBJ whole genome shotgun (WGS) entry which is preliminary data.</text>
</comment>
<dbReference type="AlphaFoldDB" id="A0A316C3F0"/>
<gene>
    <name evidence="2" type="ORF">C7441_106145</name>
</gene>
<evidence type="ECO:0000256" key="1">
    <source>
        <dbReference type="SAM" id="SignalP"/>
    </source>
</evidence>
<name>A0A316C3F0_PSESE</name>